<protein>
    <submittedName>
        <fullName evidence="9">CAMK family protein kinase</fullName>
    </submittedName>
</protein>
<dbReference type="EMBL" id="DS113185">
    <property type="protein sequence ID" value="EAY22272.1"/>
    <property type="molecule type" value="Genomic_DNA"/>
</dbReference>
<dbReference type="PROSITE" id="PS50011">
    <property type="entry name" value="PROTEIN_KINASE_DOM"/>
    <property type="match status" value="1"/>
</dbReference>
<evidence type="ECO:0000256" key="5">
    <source>
        <dbReference type="ARBA" id="ARBA00022840"/>
    </source>
</evidence>
<evidence type="ECO:0000256" key="6">
    <source>
        <dbReference type="PROSITE-ProRule" id="PRU10141"/>
    </source>
</evidence>
<reference evidence="9" key="1">
    <citation type="submission" date="2006-10" db="EMBL/GenBank/DDBJ databases">
        <authorList>
            <person name="Amadeo P."/>
            <person name="Zhao Q."/>
            <person name="Wortman J."/>
            <person name="Fraser-Liggett C."/>
            <person name="Carlton J."/>
        </authorList>
    </citation>
    <scope>NUCLEOTIDE SEQUENCE</scope>
    <source>
        <strain evidence="9">G3</strain>
    </source>
</reference>
<dbReference type="FunFam" id="1.10.510.10:FF:000777">
    <property type="entry name" value="CAMK family protein kinase"/>
    <property type="match status" value="1"/>
</dbReference>
<dbReference type="eggNOG" id="KOG0588">
    <property type="taxonomic scope" value="Eukaryota"/>
</dbReference>
<accession>A2DBR9</accession>
<dbReference type="InterPro" id="IPR000719">
    <property type="entry name" value="Prot_kinase_dom"/>
</dbReference>
<dbReference type="KEGG" id="tva:5467826"/>
<keyword evidence="1 7" id="KW-0723">Serine/threonine-protein kinase</keyword>
<reference evidence="9" key="2">
    <citation type="journal article" date="2007" name="Science">
        <title>Draft genome sequence of the sexually transmitted pathogen Trichomonas vaginalis.</title>
        <authorList>
            <person name="Carlton J.M."/>
            <person name="Hirt R.P."/>
            <person name="Silva J.C."/>
            <person name="Delcher A.L."/>
            <person name="Schatz M."/>
            <person name="Zhao Q."/>
            <person name="Wortman J.R."/>
            <person name="Bidwell S.L."/>
            <person name="Alsmark U.C.M."/>
            <person name="Besteiro S."/>
            <person name="Sicheritz-Ponten T."/>
            <person name="Noel C.J."/>
            <person name="Dacks J.B."/>
            <person name="Foster P.G."/>
            <person name="Simillion C."/>
            <person name="Van de Peer Y."/>
            <person name="Miranda-Saavedra D."/>
            <person name="Barton G.J."/>
            <person name="Westrop G.D."/>
            <person name="Mueller S."/>
            <person name="Dessi D."/>
            <person name="Fiori P.L."/>
            <person name="Ren Q."/>
            <person name="Paulsen I."/>
            <person name="Zhang H."/>
            <person name="Bastida-Corcuera F.D."/>
            <person name="Simoes-Barbosa A."/>
            <person name="Brown M.T."/>
            <person name="Hayes R.D."/>
            <person name="Mukherjee M."/>
            <person name="Okumura C.Y."/>
            <person name="Schneider R."/>
            <person name="Smith A.J."/>
            <person name="Vanacova S."/>
            <person name="Villalvazo M."/>
            <person name="Haas B.J."/>
            <person name="Pertea M."/>
            <person name="Feldblyum T.V."/>
            <person name="Utterback T.R."/>
            <person name="Shu C.L."/>
            <person name="Osoegawa K."/>
            <person name="de Jong P.J."/>
            <person name="Hrdy I."/>
            <person name="Horvathova L."/>
            <person name="Zubacova Z."/>
            <person name="Dolezal P."/>
            <person name="Malik S.B."/>
            <person name="Logsdon J.M. Jr."/>
            <person name="Henze K."/>
            <person name="Gupta A."/>
            <person name="Wang C.C."/>
            <person name="Dunne R.L."/>
            <person name="Upcroft J.A."/>
            <person name="Upcroft P."/>
            <person name="White O."/>
            <person name="Salzberg S.L."/>
            <person name="Tang P."/>
            <person name="Chiu C.-H."/>
            <person name="Lee Y.-S."/>
            <person name="Embley T.M."/>
            <person name="Coombs G.H."/>
            <person name="Mottram J.C."/>
            <person name="Tachezy J."/>
            <person name="Fraser-Liggett C.M."/>
            <person name="Johnson P.J."/>
        </authorList>
    </citation>
    <scope>NUCLEOTIDE SEQUENCE [LARGE SCALE GENOMIC DNA]</scope>
    <source>
        <strain evidence="9">G3</strain>
    </source>
</reference>
<dbReference type="InterPro" id="IPR017441">
    <property type="entry name" value="Protein_kinase_ATP_BS"/>
</dbReference>
<dbReference type="PROSITE" id="PS00108">
    <property type="entry name" value="PROTEIN_KINASE_ST"/>
    <property type="match status" value="1"/>
</dbReference>
<comment type="similarity">
    <text evidence="7">Belongs to the protein kinase superfamily.</text>
</comment>
<evidence type="ECO:0000313" key="10">
    <source>
        <dbReference type="Proteomes" id="UP000001542"/>
    </source>
</evidence>
<dbReference type="SUPFAM" id="SSF56112">
    <property type="entry name" value="Protein kinase-like (PK-like)"/>
    <property type="match status" value="1"/>
</dbReference>
<dbReference type="OrthoDB" id="193931at2759"/>
<dbReference type="PANTHER" id="PTHR24346:SF110">
    <property type="entry name" value="NON-SPECIFIC SERINE_THREONINE PROTEIN KINASE"/>
    <property type="match status" value="1"/>
</dbReference>
<dbReference type="VEuPathDB" id="TrichDB:TVAGG3_0380790"/>
<evidence type="ECO:0000256" key="2">
    <source>
        <dbReference type="ARBA" id="ARBA00022679"/>
    </source>
</evidence>
<keyword evidence="2" id="KW-0808">Transferase</keyword>
<keyword evidence="4 9" id="KW-0418">Kinase</keyword>
<organism evidence="9 10">
    <name type="scientific">Trichomonas vaginalis (strain ATCC PRA-98 / G3)</name>
    <dbReference type="NCBI Taxonomy" id="412133"/>
    <lineage>
        <taxon>Eukaryota</taxon>
        <taxon>Metamonada</taxon>
        <taxon>Parabasalia</taxon>
        <taxon>Trichomonadida</taxon>
        <taxon>Trichomonadidae</taxon>
        <taxon>Trichomonas</taxon>
    </lineage>
</organism>
<evidence type="ECO:0000313" key="9">
    <source>
        <dbReference type="EMBL" id="EAY22272.1"/>
    </source>
</evidence>
<dbReference type="Pfam" id="PF00069">
    <property type="entry name" value="Pkinase"/>
    <property type="match status" value="1"/>
</dbReference>
<name>A2DBR9_TRIV3</name>
<dbReference type="FunFam" id="3.30.200.20:FF:000003">
    <property type="entry name" value="Non-specific serine/threonine protein kinase"/>
    <property type="match status" value="1"/>
</dbReference>
<dbReference type="FunCoup" id="A2DBR9">
    <property type="interactions" value="352"/>
</dbReference>
<dbReference type="RefSeq" id="XP_001583258.1">
    <property type="nucleotide sequence ID" value="XM_001583208.1"/>
</dbReference>
<dbReference type="VEuPathDB" id="TrichDB:TVAG_094470"/>
<dbReference type="PROSITE" id="PS00107">
    <property type="entry name" value="PROTEIN_KINASE_ATP"/>
    <property type="match status" value="1"/>
</dbReference>
<evidence type="ECO:0000256" key="1">
    <source>
        <dbReference type="ARBA" id="ARBA00022527"/>
    </source>
</evidence>
<feature type="binding site" evidence="6">
    <location>
        <position position="44"/>
    </location>
    <ligand>
        <name>ATP</name>
        <dbReference type="ChEBI" id="CHEBI:30616"/>
    </ligand>
</feature>
<evidence type="ECO:0000256" key="3">
    <source>
        <dbReference type="ARBA" id="ARBA00022741"/>
    </source>
</evidence>
<dbReference type="SMART" id="SM00220">
    <property type="entry name" value="S_TKc"/>
    <property type="match status" value="1"/>
</dbReference>
<dbReference type="GO" id="GO:0004674">
    <property type="term" value="F:protein serine/threonine kinase activity"/>
    <property type="evidence" value="ECO:0000318"/>
    <property type="project" value="GO_Central"/>
</dbReference>
<gene>
    <name evidence="9" type="ORF">TVAG_094470</name>
</gene>
<dbReference type="AlphaFoldDB" id="A2DBR9"/>
<feature type="domain" description="Protein kinase" evidence="8">
    <location>
        <begin position="11"/>
        <end position="262"/>
    </location>
</feature>
<dbReference type="PANTHER" id="PTHR24346">
    <property type="entry name" value="MAP/MICROTUBULE AFFINITY-REGULATING KINASE"/>
    <property type="match status" value="1"/>
</dbReference>
<evidence type="ECO:0000256" key="7">
    <source>
        <dbReference type="RuleBase" id="RU000304"/>
    </source>
</evidence>
<dbReference type="InParanoid" id="A2DBR9"/>
<dbReference type="GO" id="GO:0005524">
    <property type="term" value="F:ATP binding"/>
    <property type="evidence" value="ECO:0007669"/>
    <property type="project" value="UniProtKB-UniRule"/>
</dbReference>
<keyword evidence="5 6" id="KW-0067">ATP-binding</keyword>
<dbReference type="STRING" id="5722.A2DBR9"/>
<keyword evidence="10" id="KW-1185">Reference proteome</keyword>
<dbReference type="GO" id="GO:0051726">
    <property type="term" value="P:regulation of cell cycle"/>
    <property type="evidence" value="ECO:0000318"/>
    <property type="project" value="GO_Central"/>
</dbReference>
<dbReference type="InterPro" id="IPR008271">
    <property type="entry name" value="Ser/Thr_kinase_AS"/>
</dbReference>
<sequence>MDTAQQLIGPYMLVRNLGSGSTSKIKLAIHQETKMPVAIKIIKKDSFKDNPQLQPKIQREIALMRLFDHPHILKLLDILESPRHLYIGLEYASHGELFTYVVENKQISEQAAMRFFRQIIYGLEYLHSLGICHRDLKPENILLDDKYNIKIADFGFARFTKKNVAETSCGSPHYVAPEVIGGEVYDGRCADVWSCGVILYALLTGNLPFDDPSIRNLLAKVRRGVFTMPDVSDPLKDLISKMLTKDPKQRITIRQIKEHPAFIAGLPEDFVQPTPLPLPSFSTPIDPDSVSPDLRDILRKIGYPSDEELNADLSEAAPTMAKVFYNMLTTRMMLDQLDWDKCVGNSNGTFSASTSIDSFLVAPGNSVPDSFNHPASFAANDPCSLANPIDWPAAADELGEVSATKNIISYPLECYDAMYAIQQCMKSLQMQWFSPDETMIICRHEEKDLYAVATFDGENAVIVQLCQGQPSDFAVLCASIEESINRAIKLSEEEDI</sequence>
<dbReference type="Gene3D" id="1.10.510.10">
    <property type="entry name" value="Transferase(Phosphotransferase) domain 1"/>
    <property type="match status" value="1"/>
</dbReference>
<dbReference type="Proteomes" id="UP000001542">
    <property type="component" value="Unassembled WGS sequence"/>
</dbReference>
<dbReference type="InterPro" id="IPR011009">
    <property type="entry name" value="Kinase-like_dom_sf"/>
</dbReference>
<proteinExistence type="inferred from homology"/>
<dbReference type="OMA" id="YAVEYCH"/>
<evidence type="ECO:0000259" key="8">
    <source>
        <dbReference type="PROSITE" id="PS50011"/>
    </source>
</evidence>
<keyword evidence="3 6" id="KW-0547">Nucleotide-binding</keyword>
<evidence type="ECO:0000256" key="4">
    <source>
        <dbReference type="ARBA" id="ARBA00022777"/>
    </source>
</evidence>
<dbReference type="SMR" id="A2DBR9"/>